<feature type="transmembrane region" description="Helical" evidence="14">
    <location>
        <begin position="222"/>
        <end position="240"/>
    </location>
</feature>
<keyword evidence="7 14" id="KW-1133">Transmembrane helix</keyword>
<comment type="subcellular location">
    <subcellularLocation>
        <location evidence="1">Cell membrane</location>
        <topology evidence="1">Multi-pass membrane protein</topology>
    </subcellularLocation>
</comment>
<evidence type="ECO:0000313" key="15">
    <source>
        <dbReference type="EMBL" id="MFD2044476.1"/>
    </source>
</evidence>
<keyword evidence="6" id="KW-0769">Symport</keyword>
<evidence type="ECO:0000256" key="4">
    <source>
        <dbReference type="ARBA" id="ARBA00022475"/>
    </source>
</evidence>
<keyword evidence="4" id="KW-1003">Cell membrane</keyword>
<dbReference type="PROSITE" id="PS50283">
    <property type="entry name" value="NA_SOLUT_SYMP_3"/>
    <property type="match status" value="1"/>
</dbReference>
<keyword evidence="11" id="KW-0739">Sodium transport</keyword>
<dbReference type="PANTHER" id="PTHR48086">
    <property type="entry name" value="SODIUM/PROLINE SYMPORTER-RELATED"/>
    <property type="match status" value="1"/>
</dbReference>
<protein>
    <submittedName>
        <fullName evidence="15">Sodium:solute symporter</fullName>
    </submittedName>
</protein>
<keyword evidence="5 14" id="KW-0812">Transmembrane</keyword>
<feature type="transmembrane region" description="Helical" evidence="14">
    <location>
        <begin position="409"/>
        <end position="427"/>
    </location>
</feature>
<feature type="transmembrane region" description="Helical" evidence="14">
    <location>
        <begin position="352"/>
        <end position="374"/>
    </location>
</feature>
<feature type="transmembrane region" description="Helical" evidence="14">
    <location>
        <begin position="433"/>
        <end position="451"/>
    </location>
</feature>
<organism evidence="15 16">
    <name type="scientific">Ornithinibacillus salinisoli</name>
    <dbReference type="NCBI Taxonomy" id="1848459"/>
    <lineage>
        <taxon>Bacteria</taxon>
        <taxon>Bacillati</taxon>
        <taxon>Bacillota</taxon>
        <taxon>Bacilli</taxon>
        <taxon>Bacillales</taxon>
        <taxon>Bacillaceae</taxon>
        <taxon>Ornithinibacillus</taxon>
    </lineage>
</organism>
<evidence type="ECO:0000256" key="5">
    <source>
        <dbReference type="ARBA" id="ARBA00022692"/>
    </source>
</evidence>
<feature type="transmembrane region" description="Helical" evidence="14">
    <location>
        <begin position="380"/>
        <end position="402"/>
    </location>
</feature>
<dbReference type="PANTHER" id="PTHR48086:SF3">
    <property type="entry name" value="SODIUM_PROLINE SYMPORTER"/>
    <property type="match status" value="1"/>
</dbReference>
<evidence type="ECO:0000256" key="1">
    <source>
        <dbReference type="ARBA" id="ARBA00004651"/>
    </source>
</evidence>
<name>A0ABW4W0A2_9BACI</name>
<dbReference type="CDD" id="cd10322">
    <property type="entry name" value="SLC5sbd"/>
    <property type="match status" value="1"/>
</dbReference>
<evidence type="ECO:0000256" key="12">
    <source>
        <dbReference type="ARBA" id="ARBA00033708"/>
    </source>
</evidence>
<evidence type="ECO:0000313" key="16">
    <source>
        <dbReference type="Proteomes" id="UP001597383"/>
    </source>
</evidence>
<feature type="transmembrane region" description="Helical" evidence="14">
    <location>
        <begin position="116"/>
        <end position="143"/>
    </location>
</feature>
<evidence type="ECO:0000256" key="7">
    <source>
        <dbReference type="ARBA" id="ARBA00022989"/>
    </source>
</evidence>
<sequence>MTWYLSYILIYFILMFAMGFYYFCKVKTYDDYLIGSWNTGFWKITGTIVSTWCGAAVFIGWVGMGFTVGLSGFFKFALPGILFCLLLIVAFAGPLRRQRLYTLADLFGERFGGRSGIIPSILSAFIYSVPTLALQMVGMSTIFNITLGIEPSKGIALSFVLILGFTILGGLPATIITDAIQSIVVIIGIVVLFITSIVYAGGIGDAIANTSFEYISPLGPDGLGEILLYALSVGPFYMVWQSTWQRIFASESEEVAKKAGITGFVIAGCISFLPFSIGVIARQYVPLDMDPDLLFSYVTAELLPPAIGGIVFIGLLAALMTGATSFILQGSSNLTRDLFQRLVKPNANNKQLMMTARIAVVIISALGLLVSYFVTDIASAYQWALRLSATVLVFPFLAVMFWKRTTKAGMLGSMTLALIATLSWPFLGIAIDHTIFGFTVSIVSLVVISLLTQHDETEQVRAVYWEDLDSASKKEEA</sequence>
<evidence type="ECO:0000256" key="9">
    <source>
        <dbReference type="ARBA" id="ARBA00023065"/>
    </source>
</evidence>
<keyword evidence="16" id="KW-1185">Reference proteome</keyword>
<gene>
    <name evidence="15" type="ORF">ACFSJF_09375</name>
</gene>
<dbReference type="Proteomes" id="UP001597383">
    <property type="component" value="Unassembled WGS sequence"/>
</dbReference>
<evidence type="ECO:0000256" key="2">
    <source>
        <dbReference type="ARBA" id="ARBA00006434"/>
    </source>
</evidence>
<dbReference type="InterPro" id="IPR038377">
    <property type="entry name" value="Na/Glc_symporter_sf"/>
</dbReference>
<evidence type="ECO:0000256" key="8">
    <source>
        <dbReference type="ARBA" id="ARBA00023053"/>
    </source>
</evidence>
<dbReference type="InterPro" id="IPR050277">
    <property type="entry name" value="Sodium:Solute_Symporter"/>
</dbReference>
<evidence type="ECO:0000256" key="11">
    <source>
        <dbReference type="ARBA" id="ARBA00023201"/>
    </source>
</evidence>
<feature type="transmembrane region" description="Helical" evidence="14">
    <location>
        <begin position="6"/>
        <end position="24"/>
    </location>
</feature>
<feature type="transmembrane region" description="Helical" evidence="14">
    <location>
        <begin position="76"/>
        <end position="95"/>
    </location>
</feature>
<dbReference type="Pfam" id="PF00474">
    <property type="entry name" value="SSF"/>
    <property type="match status" value="1"/>
</dbReference>
<keyword evidence="8" id="KW-0915">Sodium</keyword>
<evidence type="ECO:0000256" key="6">
    <source>
        <dbReference type="ARBA" id="ARBA00022847"/>
    </source>
</evidence>
<reference evidence="16" key="1">
    <citation type="journal article" date="2019" name="Int. J. Syst. Evol. Microbiol.">
        <title>The Global Catalogue of Microorganisms (GCM) 10K type strain sequencing project: providing services to taxonomists for standard genome sequencing and annotation.</title>
        <authorList>
            <consortium name="The Broad Institute Genomics Platform"/>
            <consortium name="The Broad Institute Genome Sequencing Center for Infectious Disease"/>
            <person name="Wu L."/>
            <person name="Ma J."/>
        </authorList>
    </citation>
    <scope>NUCLEOTIDE SEQUENCE [LARGE SCALE GENOMIC DNA]</scope>
    <source>
        <strain evidence="16">R28</strain>
    </source>
</reference>
<evidence type="ECO:0000256" key="14">
    <source>
        <dbReference type="SAM" id="Phobius"/>
    </source>
</evidence>
<accession>A0ABW4W0A2</accession>
<dbReference type="InterPro" id="IPR001734">
    <property type="entry name" value="Na/solute_symporter"/>
</dbReference>
<comment type="caution">
    <text evidence="15">The sequence shown here is derived from an EMBL/GenBank/DDBJ whole genome shotgun (WGS) entry which is preliminary data.</text>
</comment>
<proteinExistence type="inferred from homology"/>
<evidence type="ECO:0000256" key="13">
    <source>
        <dbReference type="RuleBase" id="RU362091"/>
    </source>
</evidence>
<dbReference type="EMBL" id="JBHUHQ010000015">
    <property type="protein sequence ID" value="MFD2044476.1"/>
    <property type="molecule type" value="Genomic_DNA"/>
</dbReference>
<keyword evidence="9" id="KW-0406">Ion transport</keyword>
<dbReference type="RefSeq" id="WP_377556294.1">
    <property type="nucleotide sequence ID" value="NZ_JBHUHQ010000015.1"/>
</dbReference>
<feature type="transmembrane region" description="Helical" evidence="14">
    <location>
        <begin position="44"/>
        <end position="64"/>
    </location>
</feature>
<feature type="transmembrane region" description="Helical" evidence="14">
    <location>
        <begin position="261"/>
        <end position="285"/>
    </location>
</feature>
<dbReference type="Gene3D" id="1.20.1730.10">
    <property type="entry name" value="Sodium/glucose cotransporter"/>
    <property type="match status" value="1"/>
</dbReference>
<feature type="transmembrane region" description="Helical" evidence="14">
    <location>
        <begin position="155"/>
        <end position="176"/>
    </location>
</feature>
<feature type="transmembrane region" description="Helical" evidence="14">
    <location>
        <begin position="183"/>
        <end position="202"/>
    </location>
</feature>
<keyword evidence="3" id="KW-0813">Transport</keyword>
<comment type="catalytic activity">
    <reaction evidence="12">
        <text>L-proline(in) + Na(+)(in) = L-proline(out) + Na(+)(out)</text>
        <dbReference type="Rhea" id="RHEA:28967"/>
        <dbReference type="ChEBI" id="CHEBI:29101"/>
        <dbReference type="ChEBI" id="CHEBI:60039"/>
    </reaction>
</comment>
<comment type="similarity">
    <text evidence="2 13">Belongs to the sodium:solute symporter (SSF) (TC 2.A.21) family.</text>
</comment>
<evidence type="ECO:0000256" key="3">
    <source>
        <dbReference type="ARBA" id="ARBA00022448"/>
    </source>
</evidence>
<evidence type="ECO:0000256" key="10">
    <source>
        <dbReference type="ARBA" id="ARBA00023136"/>
    </source>
</evidence>
<keyword evidence="10 14" id="KW-0472">Membrane</keyword>
<feature type="transmembrane region" description="Helical" evidence="14">
    <location>
        <begin position="305"/>
        <end position="331"/>
    </location>
</feature>